<dbReference type="InterPro" id="IPR012340">
    <property type="entry name" value="NA-bd_OB-fold"/>
</dbReference>
<dbReference type="NCBIfam" id="TIGR02222">
    <property type="entry name" value="chap_CsaA"/>
    <property type="match status" value="1"/>
</dbReference>
<evidence type="ECO:0000256" key="3">
    <source>
        <dbReference type="PROSITE-ProRule" id="PRU00209"/>
    </source>
</evidence>
<dbReference type="Gene3D" id="2.40.50.140">
    <property type="entry name" value="Nucleic acid-binding proteins"/>
    <property type="match status" value="1"/>
</dbReference>
<evidence type="ECO:0000256" key="1">
    <source>
        <dbReference type="ARBA" id="ARBA00022555"/>
    </source>
</evidence>
<evidence type="ECO:0000256" key="2">
    <source>
        <dbReference type="ARBA" id="ARBA00022884"/>
    </source>
</evidence>
<keyword evidence="2 3" id="KW-0694">RNA-binding</keyword>
<organism evidence="5 6">
    <name type="scientific">Candidatus Cryosericum hinesii</name>
    <dbReference type="NCBI Taxonomy" id="2290915"/>
    <lineage>
        <taxon>Bacteria</taxon>
        <taxon>Pseudomonadati</taxon>
        <taxon>Caldisericota/Cryosericota group</taxon>
        <taxon>Candidatus Cryosericota</taxon>
        <taxon>Candidatus Cryosericia</taxon>
        <taxon>Candidatus Cryosericales</taxon>
        <taxon>Candidatus Cryosericaceae</taxon>
        <taxon>Candidatus Cryosericum</taxon>
    </lineage>
</organism>
<dbReference type="EMBL" id="QXIX01000061">
    <property type="protein sequence ID" value="RIE11533.1"/>
    <property type="molecule type" value="Genomic_DNA"/>
</dbReference>
<dbReference type="NCBIfam" id="NF007495">
    <property type="entry name" value="PRK10089.1-4"/>
    <property type="match status" value="1"/>
</dbReference>
<gene>
    <name evidence="5" type="ORF">SMC2_09025</name>
</gene>
<feature type="domain" description="TRNA-binding" evidence="4">
    <location>
        <begin position="6"/>
        <end position="109"/>
    </location>
</feature>
<dbReference type="CDD" id="cd02798">
    <property type="entry name" value="tRNA_bind_CsaA"/>
    <property type="match status" value="1"/>
</dbReference>
<dbReference type="InterPro" id="IPR002547">
    <property type="entry name" value="tRNA-bd_dom"/>
</dbReference>
<comment type="caution">
    <text evidence="5">The sequence shown here is derived from an EMBL/GenBank/DDBJ whole genome shotgun (WGS) entry which is preliminary data.</text>
</comment>
<protein>
    <submittedName>
        <fullName evidence="5">tRNA-binding protein</fullName>
    </submittedName>
</protein>
<dbReference type="SUPFAM" id="SSF50249">
    <property type="entry name" value="Nucleic acid-binding proteins"/>
    <property type="match status" value="1"/>
</dbReference>
<dbReference type="InterPro" id="IPR051270">
    <property type="entry name" value="Tyrosine-tRNA_ligase_regulator"/>
</dbReference>
<dbReference type="PROSITE" id="PS50886">
    <property type="entry name" value="TRBD"/>
    <property type="match status" value="1"/>
</dbReference>
<reference evidence="5 6" key="1">
    <citation type="submission" date="2018-09" db="EMBL/GenBank/DDBJ databases">
        <title>Discovery and Ecogenomic Context for Candidatus Cryosericales, a Global Caldiserica Order Active in Thawing Permafrost.</title>
        <authorList>
            <person name="Martinez M.A."/>
            <person name="Woodcroft B.J."/>
            <person name="Ignacio Espinoza J.C."/>
            <person name="Zayed A."/>
            <person name="Singleton C.M."/>
            <person name="Boyd J."/>
            <person name="Li Y.-F."/>
            <person name="Purvine S."/>
            <person name="Maughan H."/>
            <person name="Hodgkins S.B."/>
            <person name="Anderson D."/>
            <person name="Sederholm M."/>
            <person name="Temperton B."/>
            <person name="Saleska S.R."/>
            <person name="Tyson G.W."/>
            <person name="Rich V.I."/>
        </authorList>
    </citation>
    <scope>NUCLEOTIDE SEQUENCE [LARGE SCALE GENOMIC DNA]</scope>
    <source>
        <strain evidence="5 6">SMC2</strain>
    </source>
</reference>
<name>A0ABX9MBX5_9BACT</name>
<keyword evidence="1 3" id="KW-0820">tRNA-binding</keyword>
<evidence type="ECO:0000313" key="6">
    <source>
        <dbReference type="Proteomes" id="UP000265724"/>
    </source>
</evidence>
<evidence type="ECO:0000313" key="5">
    <source>
        <dbReference type="EMBL" id="RIE11533.1"/>
    </source>
</evidence>
<dbReference type="PANTHER" id="PTHR11586:SF37">
    <property type="entry name" value="TRNA-BINDING DOMAIN-CONTAINING PROTEIN"/>
    <property type="match status" value="1"/>
</dbReference>
<proteinExistence type="predicted"/>
<dbReference type="PANTHER" id="PTHR11586">
    <property type="entry name" value="TRNA-AMINOACYLATION COFACTOR ARC1 FAMILY MEMBER"/>
    <property type="match status" value="1"/>
</dbReference>
<dbReference type="NCBIfam" id="NF007494">
    <property type="entry name" value="PRK10089.1-3"/>
    <property type="match status" value="1"/>
</dbReference>
<dbReference type="Pfam" id="PF01588">
    <property type="entry name" value="tRNA_bind"/>
    <property type="match status" value="1"/>
</dbReference>
<evidence type="ECO:0000259" key="4">
    <source>
        <dbReference type="PROSITE" id="PS50886"/>
    </source>
</evidence>
<accession>A0ABX9MBX5</accession>
<dbReference type="Proteomes" id="UP000265724">
    <property type="component" value="Unassembled WGS sequence"/>
</dbReference>
<sequence length="109" mass="11723">MATIQDFEQLDIRTGTITACEPFSQARKPAYKLTIDFGPDFGIKRSSAQITTLYAPEQLVGRQVLGVVNFPSRLVAGFPSEVLVLGVYAPEGVVLIGADRSVPNGLRLG</sequence>
<keyword evidence="6" id="KW-1185">Reference proteome</keyword>
<dbReference type="InterPro" id="IPR008231">
    <property type="entry name" value="CsaA"/>
</dbReference>
<dbReference type="RefSeq" id="WP_119124298.1">
    <property type="nucleotide sequence ID" value="NZ_QXIX01000061.1"/>
</dbReference>